<comment type="subcellular location">
    <subcellularLocation>
        <location evidence="1">Cell membrane</location>
        <topology evidence="1">Multi-pass membrane protein</topology>
    </subcellularLocation>
</comment>
<dbReference type="InterPro" id="IPR050601">
    <property type="entry name" value="CPA3_antiporter_subunitC"/>
</dbReference>
<evidence type="ECO:0000256" key="1">
    <source>
        <dbReference type="ARBA" id="ARBA00004651"/>
    </source>
</evidence>
<proteinExistence type="inferred from homology"/>
<evidence type="ECO:0000256" key="5">
    <source>
        <dbReference type="ARBA" id="ARBA00022989"/>
    </source>
</evidence>
<evidence type="ECO:0000313" key="9">
    <source>
        <dbReference type="Proteomes" id="UP000705983"/>
    </source>
</evidence>
<evidence type="ECO:0000256" key="6">
    <source>
        <dbReference type="ARBA" id="ARBA00023136"/>
    </source>
</evidence>
<dbReference type="InterPro" id="IPR039428">
    <property type="entry name" value="NUOK/Mnh_C1-like"/>
</dbReference>
<evidence type="ECO:0000256" key="7">
    <source>
        <dbReference type="SAM" id="Phobius"/>
    </source>
</evidence>
<dbReference type="PANTHER" id="PTHR34583">
    <property type="entry name" value="ANTIPORTER SUBUNIT MNHC2-RELATED"/>
    <property type="match status" value="1"/>
</dbReference>
<keyword evidence="3" id="KW-1003">Cell membrane</keyword>
<feature type="transmembrane region" description="Helical" evidence="7">
    <location>
        <begin position="26"/>
        <end position="47"/>
    </location>
</feature>
<keyword evidence="4 7" id="KW-0812">Transmembrane</keyword>
<name>A0ABS2TGE2_9ACTO</name>
<comment type="similarity">
    <text evidence="2">Belongs to the CPA3 antiporters (TC 2.A.63) subunit C family.</text>
</comment>
<keyword evidence="5 7" id="KW-1133">Transmembrane helix</keyword>
<reference evidence="9" key="1">
    <citation type="submission" date="2021-02" db="EMBL/GenBank/DDBJ databases">
        <title>Leucobacter sp. CX169.</title>
        <authorList>
            <person name="Cheng Y."/>
        </authorList>
    </citation>
    <scope>NUCLEOTIDE SEQUENCE [LARGE SCALE GENOMIC DNA]</scope>
    <source>
        <strain evidence="9">JY899</strain>
    </source>
</reference>
<dbReference type="PANTHER" id="PTHR34583:SF2">
    <property type="entry name" value="ANTIPORTER SUBUNIT MNHC2-RELATED"/>
    <property type="match status" value="1"/>
</dbReference>
<evidence type="ECO:0000256" key="2">
    <source>
        <dbReference type="ARBA" id="ARBA00010388"/>
    </source>
</evidence>
<dbReference type="Pfam" id="PF00420">
    <property type="entry name" value="Oxidored_q2"/>
    <property type="match status" value="1"/>
</dbReference>
<dbReference type="RefSeq" id="WP_182172894.1">
    <property type="nucleotide sequence ID" value="NZ_CP059676.1"/>
</dbReference>
<keyword evidence="9" id="KW-1185">Reference proteome</keyword>
<evidence type="ECO:0000313" key="8">
    <source>
        <dbReference type="EMBL" id="MBM9432596.1"/>
    </source>
</evidence>
<gene>
    <name evidence="8" type="ORF">JVW63_02620</name>
</gene>
<dbReference type="EMBL" id="JAFFJS010000001">
    <property type="protein sequence ID" value="MBM9432596.1"/>
    <property type="molecule type" value="Genomic_DNA"/>
</dbReference>
<keyword evidence="6 7" id="KW-0472">Membrane</keyword>
<evidence type="ECO:0000256" key="3">
    <source>
        <dbReference type="ARBA" id="ARBA00022475"/>
    </source>
</evidence>
<dbReference type="Gene3D" id="1.10.287.3510">
    <property type="match status" value="1"/>
</dbReference>
<comment type="caution">
    <text evidence="8">The sequence shown here is derived from an EMBL/GenBank/DDBJ whole genome shotgun (WGS) entry which is preliminary data.</text>
</comment>
<accession>A0ABS2TGE2</accession>
<sequence length="117" mass="12499">MIVALTVGVLIAGATYLLLQRDRFKVIIGFMFLSHGVHLAIFTSGGTDRRDEPLVSNPNLATTADPLPQAFVLTAIVISFAVTMYMVVLAVTGDDEESDSAIETEAVPYGAIDGEVR</sequence>
<dbReference type="Proteomes" id="UP000705983">
    <property type="component" value="Unassembled WGS sequence"/>
</dbReference>
<evidence type="ECO:0000256" key="4">
    <source>
        <dbReference type="ARBA" id="ARBA00022692"/>
    </source>
</evidence>
<organism evidence="8 9">
    <name type="scientific">Flaviflexus equikiangi</name>
    <dbReference type="NCBI Taxonomy" id="2758573"/>
    <lineage>
        <taxon>Bacteria</taxon>
        <taxon>Bacillati</taxon>
        <taxon>Actinomycetota</taxon>
        <taxon>Actinomycetes</taxon>
        <taxon>Actinomycetales</taxon>
        <taxon>Actinomycetaceae</taxon>
        <taxon>Flaviflexus</taxon>
    </lineage>
</organism>
<feature type="transmembrane region" description="Helical" evidence="7">
    <location>
        <begin position="67"/>
        <end position="91"/>
    </location>
</feature>
<protein>
    <submittedName>
        <fullName evidence="8">NADH-quinone oxidoreductase subunit K</fullName>
    </submittedName>
</protein>